<evidence type="ECO:0000256" key="1">
    <source>
        <dbReference type="ARBA" id="ARBA00003767"/>
    </source>
</evidence>
<evidence type="ECO:0000256" key="12">
    <source>
        <dbReference type="PROSITE-ProRule" id="PRU00042"/>
    </source>
</evidence>
<keyword evidence="8" id="KW-0805">Transcription regulation</keyword>
<evidence type="ECO:0000259" key="14">
    <source>
        <dbReference type="PROSITE" id="PS50157"/>
    </source>
</evidence>
<evidence type="ECO:0000256" key="6">
    <source>
        <dbReference type="ARBA" id="ARBA00022771"/>
    </source>
</evidence>
<evidence type="ECO:0000256" key="5">
    <source>
        <dbReference type="ARBA" id="ARBA00022737"/>
    </source>
</evidence>
<dbReference type="FunFam" id="3.30.160.60:FF:000226">
    <property type="entry name" value="Zinc finger protein 236 variant"/>
    <property type="match status" value="1"/>
</dbReference>
<gene>
    <name evidence="15" type="ORF">C6P45_003759</name>
</gene>
<evidence type="ECO:0000313" key="16">
    <source>
        <dbReference type="Proteomes" id="UP000750334"/>
    </source>
</evidence>
<accession>A0A9P6VSM4</accession>
<keyword evidence="16" id="KW-1185">Reference proteome</keyword>
<evidence type="ECO:0000313" key="15">
    <source>
        <dbReference type="EMBL" id="KAG0653687.1"/>
    </source>
</evidence>
<comment type="function">
    <text evidence="1">May be involved in transcriptional regulation.</text>
</comment>
<dbReference type="SUPFAM" id="SSF57667">
    <property type="entry name" value="beta-beta-alpha zinc fingers"/>
    <property type="match status" value="2"/>
</dbReference>
<comment type="similarity">
    <text evidence="3">Belongs to the krueppel C2H2-type zinc-finger protein family.</text>
</comment>
<keyword evidence="6 12" id="KW-0863">Zinc-finger</keyword>
<keyword evidence="11" id="KW-0539">Nucleus</keyword>
<keyword evidence="10" id="KW-0804">Transcription</keyword>
<reference evidence="15 16" key="1">
    <citation type="submission" date="2020-11" db="EMBL/GenBank/DDBJ databases">
        <title>Kefir isolates.</title>
        <authorList>
            <person name="Marcisauskas S."/>
            <person name="Kim Y."/>
            <person name="Blasche S."/>
        </authorList>
    </citation>
    <scope>NUCLEOTIDE SEQUENCE [LARGE SCALE GENOMIC DNA]</scope>
    <source>
        <strain evidence="15 16">OG2</strain>
    </source>
</reference>
<feature type="domain" description="C2H2-type" evidence="14">
    <location>
        <begin position="18"/>
        <end position="45"/>
    </location>
</feature>
<evidence type="ECO:0000256" key="8">
    <source>
        <dbReference type="ARBA" id="ARBA00023015"/>
    </source>
</evidence>
<protein>
    <recommendedName>
        <fullName evidence="14">C2H2-type domain-containing protein</fullName>
    </recommendedName>
</protein>
<keyword evidence="9" id="KW-0238">DNA-binding</keyword>
<comment type="caution">
    <text evidence="15">The sequence shown here is derived from an EMBL/GenBank/DDBJ whole genome shotgun (WGS) entry which is preliminary data.</text>
</comment>
<proteinExistence type="inferred from homology"/>
<evidence type="ECO:0000256" key="7">
    <source>
        <dbReference type="ARBA" id="ARBA00022833"/>
    </source>
</evidence>
<dbReference type="Gene3D" id="3.30.160.60">
    <property type="entry name" value="Classic Zinc Finger"/>
    <property type="match status" value="2"/>
</dbReference>
<dbReference type="InterPro" id="IPR051007">
    <property type="entry name" value="creA/MIG_C2H2-ZnF"/>
</dbReference>
<evidence type="ECO:0000256" key="3">
    <source>
        <dbReference type="ARBA" id="ARBA00006991"/>
    </source>
</evidence>
<feature type="compositionally biased region" description="Polar residues" evidence="13">
    <location>
        <begin position="83"/>
        <end position="100"/>
    </location>
</feature>
<evidence type="ECO:0000256" key="11">
    <source>
        <dbReference type="ARBA" id="ARBA00023242"/>
    </source>
</evidence>
<dbReference type="SMART" id="SM00355">
    <property type="entry name" value="ZnF_C2H2"/>
    <property type="match status" value="2"/>
</dbReference>
<dbReference type="PROSITE" id="PS50157">
    <property type="entry name" value="ZINC_FINGER_C2H2_2"/>
    <property type="match status" value="2"/>
</dbReference>
<organism evidence="15 16">
    <name type="scientific">Maudiozyma exigua</name>
    <name type="common">Yeast</name>
    <name type="synonym">Kazachstania exigua</name>
    <dbReference type="NCBI Taxonomy" id="34358"/>
    <lineage>
        <taxon>Eukaryota</taxon>
        <taxon>Fungi</taxon>
        <taxon>Dikarya</taxon>
        <taxon>Ascomycota</taxon>
        <taxon>Saccharomycotina</taxon>
        <taxon>Saccharomycetes</taxon>
        <taxon>Saccharomycetales</taxon>
        <taxon>Saccharomycetaceae</taxon>
        <taxon>Maudiozyma</taxon>
    </lineage>
</organism>
<evidence type="ECO:0000256" key="13">
    <source>
        <dbReference type="SAM" id="MobiDB-lite"/>
    </source>
</evidence>
<evidence type="ECO:0000256" key="2">
    <source>
        <dbReference type="ARBA" id="ARBA00004123"/>
    </source>
</evidence>
<dbReference type="GO" id="GO:0005634">
    <property type="term" value="C:nucleus"/>
    <property type="evidence" value="ECO:0007669"/>
    <property type="project" value="UniProtKB-SubCell"/>
</dbReference>
<name>A0A9P6VSM4_MAUEX</name>
<evidence type="ECO:0000256" key="4">
    <source>
        <dbReference type="ARBA" id="ARBA00022723"/>
    </source>
</evidence>
<dbReference type="Proteomes" id="UP000750334">
    <property type="component" value="Unassembled WGS sequence"/>
</dbReference>
<dbReference type="AlphaFoldDB" id="A0A9P6VSM4"/>
<dbReference type="InterPro" id="IPR036236">
    <property type="entry name" value="Znf_C2H2_sf"/>
</dbReference>
<dbReference type="InterPro" id="IPR013087">
    <property type="entry name" value="Znf_C2H2_type"/>
</dbReference>
<evidence type="ECO:0000256" key="9">
    <source>
        <dbReference type="ARBA" id="ARBA00023125"/>
    </source>
</evidence>
<dbReference type="GO" id="GO:0000978">
    <property type="term" value="F:RNA polymerase II cis-regulatory region sequence-specific DNA binding"/>
    <property type="evidence" value="ECO:0007669"/>
    <property type="project" value="TreeGrafter"/>
</dbReference>
<keyword evidence="5" id="KW-0677">Repeat</keyword>
<feature type="region of interest" description="Disordered" evidence="13">
    <location>
        <begin position="68"/>
        <end position="103"/>
    </location>
</feature>
<dbReference type="PANTHER" id="PTHR47428">
    <property type="entry name" value="REGULATORY PROTEIN MIG1-RELATED"/>
    <property type="match status" value="1"/>
</dbReference>
<comment type="subcellular location">
    <subcellularLocation>
        <location evidence="2">Nucleus</location>
    </subcellularLocation>
</comment>
<dbReference type="EMBL" id="PUHR01000404">
    <property type="protein sequence ID" value="KAG0653687.1"/>
    <property type="molecule type" value="Genomic_DNA"/>
</dbReference>
<keyword evidence="4" id="KW-0479">Metal-binding</keyword>
<dbReference type="FunFam" id="3.30.160.60:FF:000446">
    <property type="entry name" value="Zinc finger protein"/>
    <property type="match status" value="1"/>
</dbReference>
<sequence length="300" mass="33309">MTANPQTKFPADNNDRPFRCELCHRGFHRLEHKKRHVRTHTGEKPHGCQFPGCNKFFSRTDELKRHSRTHIGTSQRKTRKTIPKNNSETQISSKPITPSASKKVIKKEISTPPKTYTVPSLTALLHHETTPMSSRKLLAGSTSLERPISRTMFPPSIQKVSPISENSSAESSIPNSPISQNNSISTSSSSLSLNSLLNSTANNNNNQMSSVSSVSSYSDGSFNYLDTSLKLSSKRRVDFQIVLEENDADSTGSTARFNNIQPNSIQLPPIKSILANINNFNNGMISSQQYTRASTYQQQA</sequence>
<keyword evidence="7" id="KW-0862">Zinc</keyword>
<dbReference type="PROSITE" id="PS00028">
    <property type="entry name" value="ZINC_FINGER_C2H2_1"/>
    <property type="match status" value="2"/>
</dbReference>
<feature type="compositionally biased region" description="Low complexity" evidence="13">
    <location>
        <begin position="161"/>
        <end position="185"/>
    </location>
</feature>
<dbReference type="PANTHER" id="PTHR47428:SF1">
    <property type="entry name" value="REGULATORY PROTEIN MIG1-RELATED"/>
    <property type="match status" value="1"/>
</dbReference>
<dbReference type="OrthoDB" id="654211at2759"/>
<feature type="region of interest" description="Disordered" evidence="13">
    <location>
        <begin position="145"/>
        <end position="185"/>
    </location>
</feature>
<feature type="domain" description="C2H2-type" evidence="14">
    <location>
        <begin position="46"/>
        <end position="75"/>
    </location>
</feature>
<dbReference type="GO" id="GO:0008270">
    <property type="term" value="F:zinc ion binding"/>
    <property type="evidence" value="ECO:0007669"/>
    <property type="project" value="UniProtKB-KW"/>
</dbReference>
<dbReference type="GO" id="GO:0000433">
    <property type="term" value="P:carbon catabolite repression of transcription from RNA polymerase II promoter by glucose"/>
    <property type="evidence" value="ECO:0007669"/>
    <property type="project" value="TreeGrafter"/>
</dbReference>
<evidence type="ECO:0000256" key="10">
    <source>
        <dbReference type="ARBA" id="ARBA00023163"/>
    </source>
</evidence>
<dbReference type="GO" id="GO:0005737">
    <property type="term" value="C:cytoplasm"/>
    <property type="evidence" value="ECO:0007669"/>
    <property type="project" value="TreeGrafter"/>
</dbReference>